<organism evidence="2 3">
    <name type="scientific">Fragilariopsis cylindrus CCMP1102</name>
    <dbReference type="NCBI Taxonomy" id="635003"/>
    <lineage>
        <taxon>Eukaryota</taxon>
        <taxon>Sar</taxon>
        <taxon>Stramenopiles</taxon>
        <taxon>Ochrophyta</taxon>
        <taxon>Bacillariophyta</taxon>
        <taxon>Bacillariophyceae</taxon>
        <taxon>Bacillariophycidae</taxon>
        <taxon>Bacillariales</taxon>
        <taxon>Bacillariaceae</taxon>
        <taxon>Fragilariopsis</taxon>
    </lineage>
</organism>
<evidence type="ECO:0000256" key="1">
    <source>
        <dbReference type="SAM" id="MobiDB-lite"/>
    </source>
</evidence>
<dbReference type="InParanoid" id="A0A1E7ENF2"/>
<name>A0A1E7ENF2_9STRA</name>
<dbReference type="EMBL" id="KV784386">
    <property type="protein sequence ID" value="OEU07374.1"/>
    <property type="molecule type" value="Genomic_DNA"/>
</dbReference>
<feature type="compositionally biased region" description="Low complexity" evidence="1">
    <location>
        <begin position="307"/>
        <end position="328"/>
    </location>
</feature>
<protein>
    <submittedName>
        <fullName evidence="2">Uncharacterized protein</fullName>
    </submittedName>
</protein>
<evidence type="ECO:0000313" key="3">
    <source>
        <dbReference type="Proteomes" id="UP000095751"/>
    </source>
</evidence>
<keyword evidence="3" id="KW-1185">Reference proteome</keyword>
<feature type="compositionally biased region" description="Low complexity" evidence="1">
    <location>
        <begin position="224"/>
        <end position="247"/>
    </location>
</feature>
<dbReference type="AlphaFoldDB" id="A0A1E7ENF2"/>
<gene>
    <name evidence="2" type="ORF">FRACYDRAFT_251181</name>
</gene>
<evidence type="ECO:0000313" key="2">
    <source>
        <dbReference type="EMBL" id="OEU07374.1"/>
    </source>
</evidence>
<feature type="region of interest" description="Disordered" evidence="1">
    <location>
        <begin position="307"/>
        <end position="367"/>
    </location>
</feature>
<accession>A0A1E7ENF2</accession>
<feature type="region of interest" description="Disordered" evidence="1">
    <location>
        <begin position="206"/>
        <end position="247"/>
    </location>
</feature>
<sequence>MVNSWTEKNRDKGYFKKEIAWYNANANSPKTTADIRSGLQHKHIIFVIMVNAWTEKHRNEGYFQDVIDEIEKNPPAIPFSLVAFYRNPLYRRLLTEMPDDLNKNQIDRILRIQIIDKLNVNLKKEKIQRTHPEMEGYFEPYLKKYIDLADLKITTKPLLKLEAFQGLRDPPAFYKGALNQKERESAWHVAIGNNIIVKARKIMNNNNTNDDDDDDRNPAAVPSPTDANNSNATPPPAQANAAAQPTNDANAQMARLEARMEAPILANNNNDVNAQMLAKIIADIEVLKIQFGAINATAATDSAAAASSTGDIHPSSSNNSSNTSTTTTIDKGSNVKKEQVVIDLSNEPDDDSDNNNNNNNNNKIPPRIATTDVNAEIATLREKIKALKIAATATTTTSPVVPPSTDVASPATTTVSAAAAAAAASSTATIATTTSPVVPPSTNVASPATATVSAAAAAAAASSTATIMKSDTCGIADDDNELTAQPPTDVDEQMATKLAKALADIEAWSKIIS</sequence>
<proteinExistence type="predicted"/>
<dbReference type="KEGG" id="fcy:FRACYDRAFT_251181"/>
<dbReference type="Proteomes" id="UP000095751">
    <property type="component" value="Unassembled WGS sequence"/>
</dbReference>
<reference evidence="2 3" key="1">
    <citation type="submission" date="2016-09" db="EMBL/GenBank/DDBJ databases">
        <title>Extensive genetic diversity and differential bi-allelic expression allows diatom success in the polar Southern Ocean.</title>
        <authorList>
            <consortium name="DOE Joint Genome Institute"/>
            <person name="Mock T."/>
            <person name="Otillar R.P."/>
            <person name="Strauss J."/>
            <person name="Dupont C."/>
            <person name="Frickenhaus S."/>
            <person name="Maumus F."/>
            <person name="Mcmullan M."/>
            <person name="Sanges R."/>
            <person name="Schmutz J."/>
            <person name="Toseland A."/>
            <person name="Valas R."/>
            <person name="Veluchamy A."/>
            <person name="Ward B.J."/>
            <person name="Allen A."/>
            <person name="Barry K."/>
            <person name="Falciatore A."/>
            <person name="Ferrante M."/>
            <person name="Fortunato A.E."/>
            <person name="Gloeckner G."/>
            <person name="Gruber A."/>
            <person name="Hipkin R."/>
            <person name="Janech M."/>
            <person name="Kroth P."/>
            <person name="Leese F."/>
            <person name="Lindquist E."/>
            <person name="Lyon B.R."/>
            <person name="Martin J."/>
            <person name="Mayer C."/>
            <person name="Parker M."/>
            <person name="Quesneville H."/>
            <person name="Raymond J."/>
            <person name="Uhlig C."/>
            <person name="Valentin K.U."/>
            <person name="Worden A.Z."/>
            <person name="Armbrust E.V."/>
            <person name="Bowler C."/>
            <person name="Green B."/>
            <person name="Moulton V."/>
            <person name="Van Oosterhout C."/>
            <person name="Grigoriev I."/>
        </authorList>
    </citation>
    <scope>NUCLEOTIDE SEQUENCE [LARGE SCALE GENOMIC DNA]</scope>
    <source>
        <strain evidence="2 3">CCMP1102</strain>
    </source>
</reference>